<dbReference type="NCBIfam" id="TIGR01179">
    <property type="entry name" value="galE"/>
    <property type="match status" value="1"/>
</dbReference>
<dbReference type="Gene3D" id="3.40.50.720">
    <property type="entry name" value="NAD(P)-binding Rossmann-like Domain"/>
    <property type="match status" value="1"/>
</dbReference>
<feature type="domain" description="NAD-dependent epimerase/dehydratase" evidence="11">
    <location>
        <begin position="3"/>
        <end position="251"/>
    </location>
</feature>
<gene>
    <name evidence="12" type="ORF">A7E75_12085</name>
</gene>
<dbReference type="OrthoDB" id="9801785at2"/>
<dbReference type="InterPro" id="IPR005886">
    <property type="entry name" value="UDP_G4E"/>
</dbReference>
<dbReference type="EC" id="5.1.3.2" evidence="5 10"/>
<dbReference type="EMBL" id="CP015518">
    <property type="protein sequence ID" value="APG25669.1"/>
    <property type="molecule type" value="Genomic_DNA"/>
</dbReference>
<evidence type="ECO:0000313" key="13">
    <source>
        <dbReference type="Proteomes" id="UP000182264"/>
    </source>
</evidence>
<evidence type="ECO:0000313" key="12">
    <source>
        <dbReference type="EMBL" id="APG25669.1"/>
    </source>
</evidence>
<evidence type="ECO:0000256" key="6">
    <source>
        <dbReference type="ARBA" id="ARBA00018569"/>
    </source>
</evidence>
<dbReference type="InterPro" id="IPR001509">
    <property type="entry name" value="Epimerase_deHydtase"/>
</dbReference>
<name>A0A1L3GIC9_SYNAC</name>
<dbReference type="GO" id="GO:0033499">
    <property type="term" value="P:galactose catabolic process via UDP-galactose, Leloir pathway"/>
    <property type="evidence" value="ECO:0007669"/>
    <property type="project" value="TreeGrafter"/>
</dbReference>
<sequence length="324" mass="35592">MNILVCGGAGYIGSHMVKMLTEAGHHTTTFDNLSTGHRLAVQWGELVIGDLLDEAALRGLFAERRFDAVMHFSAKSLVGESVAQPAAYYRNNVIGTFNLLEAMRAAGVSCFVFSSSAATFGNPVAGRIDEQHPQAPINPYGETKLIVERMLRDYAAAYGLRSVSLRYFNAAGADPAGHIGEAHDPETHLIPNVLKAALDPAKQLKVFGQDYATPDGTCVRDYIHINDLCQAHLLALGHMEHHQGAHGFNLGNGQGFSILEIIRAAEQVTGQKIPYQACERRPGDPPTLVADATRARQQLGWQPQYTEITEILRTAWHWHRKQLY</sequence>
<comment type="catalytic activity">
    <reaction evidence="1 10">
        <text>UDP-alpha-D-glucose = UDP-alpha-D-galactose</text>
        <dbReference type="Rhea" id="RHEA:22168"/>
        <dbReference type="ChEBI" id="CHEBI:58885"/>
        <dbReference type="ChEBI" id="CHEBI:66914"/>
        <dbReference type="EC" id="5.1.3.2"/>
    </reaction>
</comment>
<evidence type="ECO:0000256" key="4">
    <source>
        <dbReference type="ARBA" id="ARBA00007637"/>
    </source>
</evidence>
<keyword evidence="7 10" id="KW-0520">NAD</keyword>
<evidence type="ECO:0000256" key="5">
    <source>
        <dbReference type="ARBA" id="ARBA00013189"/>
    </source>
</evidence>
<comment type="cofactor">
    <cofactor evidence="2 10">
        <name>NAD(+)</name>
        <dbReference type="ChEBI" id="CHEBI:57540"/>
    </cofactor>
</comment>
<comment type="pathway">
    <text evidence="3 10">Carbohydrate metabolism; galactose metabolism.</text>
</comment>
<protein>
    <recommendedName>
        <fullName evidence="6 10">UDP-glucose 4-epimerase</fullName>
        <ecNumber evidence="5 10">5.1.3.2</ecNumber>
    </recommendedName>
</protein>
<evidence type="ECO:0000256" key="3">
    <source>
        <dbReference type="ARBA" id="ARBA00004947"/>
    </source>
</evidence>
<keyword evidence="13" id="KW-1185">Reference proteome</keyword>
<dbReference type="SUPFAM" id="SSF51735">
    <property type="entry name" value="NAD(P)-binding Rossmann-fold domains"/>
    <property type="match status" value="1"/>
</dbReference>
<dbReference type="Gene3D" id="3.90.25.10">
    <property type="entry name" value="UDP-galactose 4-epimerase, domain 1"/>
    <property type="match status" value="1"/>
</dbReference>
<evidence type="ECO:0000256" key="8">
    <source>
        <dbReference type="ARBA" id="ARBA00023235"/>
    </source>
</evidence>
<dbReference type="UniPathway" id="UPA00214"/>
<dbReference type="RefSeq" id="WP_072287509.1">
    <property type="nucleotide sequence ID" value="NZ_CP015455.1"/>
</dbReference>
<evidence type="ECO:0000256" key="2">
    <source>
        <dbReference type="ARBA" id="ARBA00001911"/>
    </source>
</evidence>
<dbReference type="InterPro" id="IPR036291">
    <property type="entry name" value="NAD(P)-bd_dom_sf"/>
</dbReference>
<organism evidence="12 13">
    <name type="scientific">Syntrophotalea acetylenica</name>
    <name type="common">Pelobacter acetylenicus</name>
    <dbReference type="NCBI Taxonomy" id="29542"/>
    <lineage>
        <taxon>Bacteria</taxon>
        <taxon>Pseudomonadati</taxon>
        <taxon>Thermodesulfobacteriota</taxon>
        <taxon>Desulfuromonadia</taxon>
        <taxon>Desulfuromonadales</taxon>
        <taxon>Syntrophotaleaceae</taxon>
        <taxon>Syntrophotalea</taxon>
    </lineage>
</organism>
<dbReference type="AlphaFoldDB" id="A0A1L3GIC9"/>
<evidence type="ECO:0000256" key="10">
    <source>
        <dbReference type="RuleBase" id="RU366046"/>
    </source>
</evidence>
<evidence type="ECO:0000256" key="1">
    <source>
        <dbReference type="ARBA" id="ARBA00000083"/>
    </source>
</evidence>
<evidence type="ECO:0000259" key="11">
    <source>
        <dbReference type="Pfam" id="PF01370"/>
    </source>
</evidence>
<evidence type="ECO:0000256" key="9">
    <source>
        <dbReference type="ARBA" id="ARBA00023277"/>
    </source>
</evidence>
<keyword evidence="9 10" id="KW-0119">Carbohydrate metabolism</keyword>
<dbReference type="PANTHER" id="PTHR43725:SF53">
    <property type="entry name" value="UDP-ARABINOSE 4-EPIMERASE 1"/>
    <property type="match status" value="1"/>
</dbReference>
<accession>A0A1L3GIC9</accession>
<comment type="subunit">
    <text evidence="10">Homodimer.</text>
</comment>
<evidence type="ECO:0000256" key="7">
    <source>
        <dbReference type="ARBA" id="ARBA00023027"/>
    </source>
</evidence>
<keyword evidence="8 10" id="KW-0413">Isomerase</keyword>
<dbReference type="STRING" id="29542.A6070_06120"/>
<dbReference type="GO" id="GO:0003978">
    <property type="term" value="F:UDP-glucose 4-epimerase activity"/>
    <property type="evidence" value="ECO:0007669"/>
    <property type="project" value="UniProtKB-UniRule"/>
</dbReference>
<dbReference type="Proteomes" id="UP000182264">
    <property type="component" value="Chromosome"/>
</dbReference>
<proteinExistence type="inferred from homology"/>
<reference evidence="12 13" key="1">
    <citation type="journal article" date="2017" name="Genome Announc.">
        <title>Complete Genome Sequences of Two Acetylene-Fermenting Pelobacter acetylenicus Strains.</title>
        <authorList>
            <person name="Sutton J.M."/>
            <person name="Baesman S.M."/>
            <person name="Fierst J.L."/>
            <person name="Poret-Peterson A.T."/>
            <person name="Oremland R.S."/>
            <person name="Dunlap D.S."/>
            <person name="Akob D.M."/>
        </authorList>
    </citation>
    <scope>NUCLEOTIDE SEQUENCE [LARGE SCALE GENOMIC DNA]</scope>
    <source>
        <strain evidence="12 13">DSM 3247</strain>
    </source>
</reference>
<dbReference type="Pfam" id="PF01370">
    <property type="entry name" value="Epimerase"/>
    <property type="match status" value="1"/>
</dbReference>
<dbReference type="CDD" id="cd05247">
    <property type="entry name" value="UDP_G4E_1_SDR_e"/>
    <property type="match status" value="1"/>
</dbReference>
<dbReference type="KEGG" id="pace:A6070_06120"/>
<comment type="similarity">
    <text evidence="4 10">Belongs to the NAD(P)-dependent epimerase/dehydratase family.</text>
</comment>
<dbReference type="PANTHER" id="PTHR43725">
    <property type="entry name" value="UDP-GLUCOSE 4-EPIMERASE"/>
    <property type="match status" value="1"/>
</dbReference>